<dbReference type="SUPFAM" id="SSF52096">
    <property type="entry name" value="ClpP/crotonase"/>
    <property type="match status" value="1"/>
</dbReference>
<name>V2XPH3_MONRO</name>
<proteinExistence type="inferred from homology"/>
<evidence type="ECO:0000313" key="5">
    <source>
        <dbReference type="Proteomes" id="UP000017559"/>
    </source>
</evidence>
<dbReference type="Gene3D" id="1.10.12.10">
    <property type="entry name" value="Lyase 2-enoyl-coa Hydratase, Chain A, domain 2"/>
    <property type="match status" value="1"/>
</dbReference>
<dbReference type="InterPro" id="IPR018376">
    <property type="entry name" value="Enoyl-CoA_hyd/isom_CS"/>
</dbReference>
<evidence type="ECO:0000256" key="3">
    <source>
        <dbReference type="RuleBase" id="RU003707"/>
    </source>
</evidence>
<dbReference type="PROSITE" id="PS00166">
    <property type="entry name" value="ENOYL_COA_HYDRATASE"/>
    <property type="match status" value="1"/>
</dbReference>
<evidence type="ECO:0000256" key="2">
    <source>
        <dbReference type="ARBA" id="ARBA00023239"/>
    </source>
</evidence>
<gene>
    <name evidence="4" type="ORF">Moror_8108</name>
</gene>
<dbReference type="Proteomes" id="UP000017559">
    <property type="component" value="Unassembled WGS sequence"/>
</dbReference>
<dbReference type="AlphaFoldDB" id="V2XPH3"/>
<protein>
    <submittedName>
        <fullName evidence="4">Enoyl-hydratase isomerase</fullName>
    </submittedName>
</protein>
<evidence type="ECO:0000313" key="4">
    <source>
        <dbReference type="EMBL" id="ESK94450.1"/>
    </source>
</evidence>
<dbReference type="InterPro" id="IPR014748">
    <property type="entry name" value="Enoyl-CoA_hydra_C"/>
</dbReference>
<keyword evidence="5" id="KW-1185">Reference proteome</keyword>
<accession>V2XPH3</accession>
<organism evidence="4 5">
    <name type="scientific">Moniliophthora roreri (strain MCA 2997)</name>
    <name type="common">Cocoa frosty pod rot fungus</name>
    <name type="synonym">Crinipellis roreri</name>
    <dbReference type="NCBI Taxonomy" id="1381753"/>
    <lineage>
        <taxon>Eukaryota</taxon>
        <taxon>Fungi</taxon>
        <taxon>Dikarya</taxon>
        <taxon>Basidiomycota</taxon>
        <taxon>Agaricomycotina</taxon>
        <taxon>Agaricomycetes</taxon>
        <taxon>Agaricomycetidae</taxon>
        <taxon>Agaricales</taxon>
        <taxon>Marasmiineae</taxon>
        <taxon>Marasmiaceae</taxon>
        <taxon>Moniliophthora</taxon>
    </lineage>
</organism>
<sequence length="301" mass="32435">MFSTRQAASRILSKRLAGYAHRNGLYLGIRFYAAAPEVTKQAFLEPLDSHPGITCLSLNRPQSKNAISMTLLKELTESLEEVHFDKSTRVLILRSTTQGSFCAGADLIERRTMSQLQVTKFLSDLRTALSKLENLPMPTIAAIDGPALGGGLELGLACDLRVAGPSVTKIGLPETALGIIPGAGGTQRATRILGLSKAKDLIFTARMLTATQALDWGLVDYVSSEGSTAFDCAVTLASQIANNAPLALRAAKQAISRSEDLALEPGLDFERASYETLLPTTDRIEALNAFKEKRRPVFKGE</sequence>
<dbReference type="GO" id="GO:0006635">
    <property type="term" value="P:fatty acid beta-oxidation"/>
    <property type="evidence" value="ECO:0007669"/>
    <property type="project" value="TreeGrafter"/>
</dbReference>
<dbReference type="EMBL" id="AWSO01000135">
    <property type="protein sequence ID" value="ESK94450.1"/>
    <property type="molecule type" value="Genomic_DNA"/>
</dbReference>
<dbReference type="OrthoDB" id="410701at2759"/>
<dbReference type="PANTHER" id="PTHR11941:SF171">
    <property type="entry name" value="SD19268P"/>
    <property type="match status" value="1"/>
</dbReference>
<dbReference type="Pfam" id="PF00378">
    <property type="entry name" value="ECH_1"/>
    <property type="match status" value="1"/>
</dbReference>
<reference evidence="4 5" key="1">
    <citation type="journal article" date="2014" name="BMC Genomics">
        <title>Genome and secretome analysis of the hemibiotrophic fungal pathogen, Moniliophthora roreri, which causes frosty pod rot disease of cacao: mechanisms of the biotrophic and necrotrophic phases.</title>
        <authorList>
            <person name="Meinhardt L.W."/>
            <person name="Costa G.G.L."/>
            <person name="Thomazella D.P.T."/>
            <person name="Teixeira P.J.P.L."/>
            <person name="Carazzolle M.F."/>
            <person name="Schuster S.C."/>
            <person name="Carlson J.E."/>
            <person name="Guiltinan M.J."/>
            <person name="Mieczkowski P."/>
            <person name="Farmer A."/>
            <person name="Ramaraj T."/>
            <person name="Crozier J."/>
            <person name="Davis R.E."/>
            <person name="Shao J."/>
            <person name="Melnick R.L."/>
            <person name="Pereira G.A.G."/>
            <person name="Bailey B.A."/>
        </authorList>
    </citation>
    <scope>NUCLEOTIDE SEQUENCE [LARGE SCALE GENOMIC DNA]</scope>
    <source>
        <strain evidence="4 5">MCA 2997</strain>
    </source>
</reference>
<comment type="caution">
    <text evidence="4">The sequence shown here is derived from an EMBL/GenBank/DDBJ whole genome shotgun (WGS) entry which is preliminary data.</text>
</comment>
<keyword evidence="2" id="KW-0456">Lyase</keyword>
<evidence type="ECO:0000256" key="1">
    <source>
        <dbReference type="ARBA" id="ARBA00005254"/>
    </source>
</evidence>
<dbReference type="FunFam" id="3.90.226.10:FF:000009">
    <property type="entry name" value="Carnitinyl-CoA dehydratase"/>
    <property type="match status" value="1"/>
</dbReference>
<dbReference type="GO" id="GO:0005739">
    <property type="term" value="C:mitochondrion"/>
    <property type="evidence" value="ECO:0007669"/>
    <property type="project" value="TreeGrafter"/>
</dbReference>
<dbReference type="KEGG" id="mrr:Moror_8108"/>
<dbReference type="GO" id="GO:0016836">
    <property type="term" value="F:hydro-lyase activity"/>
    <property type="evidence" value="ECO:0007669"/>
    <property type="project" value="UniProtKB-ARBA"/>
</dbReference>
<dbReference type="FunFam" id="1.10.12.10:FF:000001">
    <property type="entry name" value="Probable enoyl-CoA hydratase, mitochondrial"/>
    <property type="match status" value="1"/>
</dbReference>
<dbReference type="STRING" id="1381753.V2XPH3"/>
<dbReference type="PANTHER" id="PTHR11941">
    <property type="entry name" value="ENOYL-COA HYDRATASE-RELATED"/>
    <property type="match status" value="1"/>
</dbReference>
<dbReference type="GO" id="GO:0016853">
    <property type="term" value="F:isomerase activity"/>
    <property type="evidence" value="ECO:0007669"/>
    <property type="project" value="UniProtKB-KW"/>
</dbReference>
<comment type="similarity">
    <text evidence="1 3">Belongs to the enoyl-CoA hydratase/isomerase family.</text>
</comment>
<keyword evidence="4" id="KW-0413">Isomerase</keyword>
<dbReference type="Gene3D" id="3.90.226.10">
    <property type="entry name" value="2-enoyl-CoA Hydratase, Chain A, domain 1"/>
    <property type="match status" value="1"/>
</dbReference>
<dbReference type="CDD" id="cd06558">
    <property type="entry name" value="crotonase-like"/>
    <property type="match status" value="1"/>
</dbReference>
<dbReference type="InterPro" id="IPR001753">
    <property type="entry name" value="Enoyl-CoA_hydra/iso"/>
</dbReference>
<dbReference type="HOGENOM" id="CLU_009834_7_6_1"/>
<dbReference type="InterPro" id="IPR029045">
    <property type="entry name" value="ClpP/crotonase-like_dom_sf"/>
</dbReference>